<reference evidence="1" key="1">
    <citation type="journal article" date="2020" name="mSystems">
        <title>Genome- and Community-Level Interaction Insights into Carbon Utilization and Element Cycling Functions of Hydrothermarchaeota in Hydrothermal Sediment.</title>
        <authorList>
            <person name="Zhou Z."/>
            <person name="Liu Y."/>
            <person name="Xu W."/>
            <person name="Pan J."/>
            <person name="Luo Z.H."/>
            <person name="Li M."/>
        </authorList>
    </citation>
    <scope>NUCLEOTIDE SEQUENCE [LARGE SCALE GENOMIC DNA]</scope>
    <source>
        <strain evidence="1">SpSt-961</strain>
    </source>
</reference>
<proteinExistence type="predicted"/>
<dbReference type="AlphaFoldDB" id="A0A7V3RJ57"/>
<protein>
    <submittedName>
        <fullName evidence="1">Uncharacterized protein</fullName>
    </submittedName>
</protein>
<dbReference type="EMBL" id="DTOZ01000194">
    <property type="protein sequence ID" value="HGE78966.1"/>
    <property type="molecule type" value="Genomic_DNA"/>
</dbReference>
<name>A0A7V3RJ57_UNCW3</name>
<gene>
    <name evidence="1" type="ORF">ENX68_08270</name>
</gene>
<sequence length="95" mass="10376">MLNRISYGDGRAGVGAIITQQSIAGALTNEINRLISNLQLGGYTILGYQISRGTPESLRTFLRYILKGHSLSAINLLLGLKSQMIIINMVIPNFQ</sequence>
<organism evidence="1">
    <name type="scientific">candidate division WOR-3 bacterium</name>
    <dbReference type="NCBI Taxonomy" id="2052148"/>
    <lineage>
        <taxon>Bacteria</taxon>
        <taxon>Bacteria division WOR-3</taxon>
    </lineage>
</organism>
<evidence type="ECO:0000313" key="1">
    <source>
        <dbReference type="EMBL" id="HGE78966.1"/>
    </source>
</evidence>
<accession>A0A7V3RJ57</accession>
<comment type="caution">
    <text evidence="1">The sequence shown here is derived from an EMBL/GenBank/DDBJ whole genome shotgun (WGS) entry which is preliminary data.</text>
</comment>